<keyword evidence="1" id="KW-1133">Transmembrane helix</keyword>
<accession>A0ABT8GV35</accession>
<dbReference type="Proteomes" id="UP001172743">
    <property type="component" value="Unassembled WGS sequence"/>
</dbReference>
<sequence>MVYVASALLYMVLLRLVSGSIELTVAGLMYKSHDLEKALALNSMLALVGPCILIVTTGLGVAGLGDKISFQKMLCLFGGVVLILLSLKMK</sequence>
<evidence type="ECO:0000313" key="2">
    <source>
        <dbReference type="EMBL" id="MDN4495278.1"/>
    </source>
</evidence>
<proteinExistence type="predicted"/>
<keyword evidence="1" id="KW-0472">Membrane</keyword>
<dbReference type="InterPro" id="IPR020390">
    <property type="entry name" value="Uncharacterised_YqhV"/>
</dbReference>
<gene>
    <name evidence="2" type="ORF">QYB95_17145</name>
</gene>
<name>A0ABT8GV35_9BACL</name>
<feature type="transmembrane region" description="Helical" evidence="1">
    <location>
        <begin position="73"/>
        <end position="89"/>
    </location>
</feature>
<reference evidence="2" key="1">
    <citation type="submission" date="2023-07" db="EMBL/GenBank/DDBJ databases">
        <title>Ureibacillus sp. isolated from freshwater well.</title>
        <authorList>
            <person name="Kirdat K."/>
            <person name="Bhatt A."/>
            <person name="Teware R."/>
            <person name="Bhavsar Y."/>
            <person name="Yadav A."/>
        </authorList>
    </citation>
    <scope>NUCLEOTIDE SEQUENCE</scope>
    <source>
        <strain evidence="2">BA0131</strain>
    </source>
</reference>
<dbReference type="RefSeq" id="WP_301139609.1">
    <property type="nucleotide sequence ID" value="NZ_JAUHTQ010000018.1"/>
</dbReference>
<comment type="caution">
    <text evidence="2">The sequence shown here is derived from an EMBL/GenBank/DDBJ whole genome shotgun (WGS) entry which is preliminary data.</text>
</comment>
<organism evidence="2 3">
    <name type="scientific">Ureibacillus aquaedulcis</name>
    <dbReference type="NCBI Taxonomy" id="3058421"/>
    <lineage>
        <taxon>Bacteria</taxon>
        <taxon>Bacillati</taxon>
        <taxon>Bacillota</taxon>
        <taxon>Bacilli</taxon>
        <taxon>Bacillales</taxon>
        <taxon>Caryophanaceae</taxon>
        <taxon>Ureibacillus</taxon>
    </lineage>
</organism>
<evidence type="ECO:0000256" key="1">
    <source>
        <dbReference type="SAM" id="Phobius"/>
    </source>
</evidence>
<protein>
    <submittedName>
        <fullName evidence="2">YqhV family protein</fullName>
    </submittedName>
</protein>
<dbReference type="Pfam" id="PF10942">
    <property type="entry name" value="DUF2619"/>
    <property type="match status" value="1"/>
</dbReference>
<evidence type="ECO:0000313" key="3">
    <source>
        <dbReference type="Proteomes" id="UP001172743"/>
    </source>
</evidence>
<feature type="transmembrane region" description="Helical" evidence="1">
    <location>
        <begin position="43"/>
        <end position="61"/>
    </location>
</feature>
<dbReference type="EMBL" id="JAUHTQ010000018">
    <property type="protein sequence ID" value="MDN4495278.1"/>
    <property type="molecule type" value="Genomic_DNA"/>
</dbReference>
<keyword evidence="3" id="KW-1185">Reference proteome</keyword>
<keyword evidence="1" id="KW-0812">Transmembrane</keyword>